<dbReference type="SUPFAM" id="SSF52540">
    <property type="entry name" value="P-loop containing nucleoside triphosphate hydrolases"/>
    <property type="match status" value="1"/>
</dbReference>
<dbReference type="InterPro" id="IPR036640">
    <property type="entry name" value="ABC1_TM_sf"/>
</dbReference>
<evidence type="ECO:0000313" key="11">
    <source>
        <dbReference type="Proteomes" id="UP001501000"/>
    </source>
</evidence>
<dbReference type="RefSeq" id="WP_345278272.1">
    <property type="nucleotide sequence ID" value="NZ_BAABAJ010000001.1"/>
</dbReference>
<dbReference type="Gene3D" id="3.40.50.300">
    <property type="entry name" value="P-loop containing nucleotide triphosphate hydrolases"/>
    <property type="match status" value="1"/>
</dbReference>
<dbReference type="PANTHER" id="PTHR24221">
    <property type="entry name" value="ATP-BINDING CASSETTE SUB-FAMILY B"/>
    <property type="match status" value="1"/>
</dbReference>
<dbReference type="PANTHER" id="PTHR24221:SF654">
    <property type="entry name" value="ATP-BINDING CASSETTE SUB-FAMILY B MEMBER 6"/>
    <property type="match status" value="1"/>
</dbReference>
<dbReference type="EMBL" id="BAABAJ010000001">
    <property type="protein sequence ID" value="GAA3897656.1"/>
    <property type="molecule type" value="Genomic_DNA"/>
</dbReference>
<evidence type="ECO:0000313" key="10">
    <source>
        <dbReference type="EMBL" id="GAA3897656.1"/>
    </source>
</evidence>
<sequence length="600" mass="63631">MPPKILPVSDPAAARRYGWRTMRRHPKLLLGALGLNAAAAAAGLVGPRLLGELVQDVAGGTTTGHVTRVVVVLLFFVLLQSWLIRGATVYGGRLSQAVLAEMRETFIERVLGLPLSTAEDAGAGDLVSRASRGVDEMQRTAQYALPAILTAAFTFLLSIVGMLAVSPALTVVILVAVPPVVLVTRWYLSRSTEAYRAYKTAAAGMTEELAASTDGAATIEALGLARRRVAAGDASVAATYAADIGTLRLRTVFLPTAEMGYRLPMIAALLLGGYFYTEGWASLAAVTAVVLYTQQMSEPISQARDWLTEMQTATTSLQRLLGVTEVPPDRQVREHTVDADQGLVIEKVTFGYGDGEGPEVLHGIDLTVRKGERLAIVGPSGAGKSTLGRLMAGIHAPTTGSVRLGDAPLVELPLEQLRSEVALVSHEQYVLGGTLRENLALAVRDGDTADDEVIWSALKAVEAKEWVQALPDGLDTVIGSGGTGLTPAQSQQLAIARLVVADPEVLVLDEATSLLDPTSARDLERSLNALLEGRTVITIAHRLHTAYDADRIAVIDDGRVVELGSHTELIANDGSYARLWRSWHGGAPKTPAGGEGERCS</sequence>
<dbReference type="SUPFAM" id="SSF90123">
    <property type="entry name" value="ABC transporter transmembrane region"/>
    <property type="match status" value="1"/>
</dbReference>
<keyword evidence="11" id="KW-1185">Reference proteome</keyword>
<dbReference type="InterPro" id="IPR003593">
    <property type="entry name" value="AAA+_ATPase"/>
</dbReference>
<reference evidence="11" key="1">
    <citation type="journal article" date="2019" name="Int. J. Syst. Evol. Microbiol.">
        <title>The Global Catalogue of Microorganisms (GCM) 10K type strain sequencing project: providing services to taxonomists for standard genome sequencing and annotation.</title>
        <authorList>
            <consortium name="The Broad Institute Genomics Platform"/>
            <consortium name="The Broad Institute Genome Sequencing Center for Infectious Disease"/>
            <person name="Wu L."/>
            <person name="Ma J."/>
        </authorList>
    </citation>
    <scope>NUCLEOTIDE SEQUENCE [LARGE SCALE GENOMIC DNA]</scope>
    <source>
        <strain evidence="11">JCM 16956</strain>
    </source>
</reference>
<keyword evidence="2 7" id="KW-0812">Transmembrane</keyword>
<evidence type="ECO:0000256" key="5">
    <source>
        <dbReference type="ARBA" id="ARBA00022989"/>
    </source>
</evidence>
<dbReference type="Gene3D" id="1.20.1560.10">
    <property type="entry name" value="ABC transporter type 1, transmembrane domain"/>
    <property type="match status" value="1"/>
</dbReference>
<name>A0ABP7LBQ7_9ACTN</name>
<dbReference type="InterPro" id="IPR011527">
    <property type="entry name" value="ABC1_TM_dom"/>
</dbReference>
<dbReference type="Proteomes" id="UP001501000">
    <property type="component" value="Unassembled WGS sequence"/>
</dbReference>
<feature type="domain" description="ABC transmembrane type-1" evidence="9">
    <location>
        <begin position="30"/>
        <end position="312"/>
    </location>
</feature>
<feature type="transmembrane region" description="Helical" evidence="7">
    <location>
        <begin position="266"/>
        <end position="292"/>
    </location>
</feature>
<gene>
    <name evidence="10" type="ORF">GCM10022244_04970</name>
</gene>
<evidence type="ECO:0000256" key="4">
    <source>
        <dbReference type="ARBA" id="ARBA00022840"/>
    </source>
</evidence>
<evidence type="ECO:0000256" key="1">
    <source>
        <dbReference type="ARBA" id="ARBA00004651"/>
    </source>
</evidence>
<evidence type="ECO:0000259" key="8">
    <source>
        <dbReference type="PROSITE" id="PS50893"/>
    </source>
</evidence>
<dbReference type="CDD" id="cd07346">
    <property type="entry name" value="ABC_6TM_exporters"/>
    <property type="match status" value="1"/>
</dbReference>
<feature type="domain" description="ABC transporter" evidence="8">
    <location>
        <begin position="343"/>
        <end position="582"/>
    </location>
</feature>
<evidence type="ECO:0000256" key="7">
    <source>
        <dbReference type="SAM" id="Phobius"/>
    </source>
</evidence>
<dbReference type="GO" id="GO:0005524">
    <property type="term" value="F:ATP binding"/>
    <property type="evidence" value="ECO:0007669"/>
    <property type="project" value="UniProtKB-KW"/>
</dbReference>
<comment type="caution">
    <text evidence="10">The sequence shown here is derived from an EMBL/GenBank/DDBJ whole genome shotgun (WGS) entry which is preliminary data.</text>
</comment>
<proteinExistence type="predicted"/>
<dbReference type="Pfam" id="PF00664">
    <property type="entry name" value="ABC_membrane"/>
    <property type="match status" value="1"/>
</dbReference>
<dbReference type="PROSITE" id="PS50893">
    <property type="entry name" value="ABC_TRANSPORTER_2"/>
    <property type="match status" value="1"/>
</dbReference>
<keyword evidence="3" id="KW-0547">Nucleotide-binding</keyword>
<protein>
    <submittedName>
        <fullName evidence="10">ABC transporter ATP-binding protein</fullName>
    </submittedName>
</protein>
<keyword evidence="4 10" id="KW-0067">ATP-binding</keyword>
<feature type="transmembrane region" description="Helical" evidence="7">
    <location>
        <begin position="169"/>
        <end position="188"/>
    </location>
</feature>
<dbReference type="Pfam" id="PF00005">
    <property type="entry name" value="ABC_tran"/>
    <property type="match status" value="1"/>
</dbReference>
<organism evidence="10 11">
    <name type="scientific">Streptomyces gulbargensis</name>
    <dbReference type="NCBI Taxonomy" id="364901"/>
    <lineage>
        <taxon>Bacteria</taxon>
        <taxon>Bacillati</taxon>
        <taxon>Actinomycetota</taxon>
        <taxon>Actinomycetes</taxon>
        <taxon>Kitasatosporales</taxon>
        <taxon>Streptomycetaceae</taxon>
        <taxon>Streptomyces</taxon>
    </lineage>
</organism>
<dbReference type="SMART" id="SM00382">
    <property type="entry name" value="AAA"/>
    <property type="match status" value="1"/>
</dbReference>
<evidence type="ECO:0000256" key="3">
    <source>
        <dbReference type="ARBA" id="ARBA00022741"/>
    </source>
</evidence>
<dbReference type="InterPro" id="IPR027417">
    <property type="entry name" value="P-loop_NTPase"/>
</dbReference>
<dbReference type="InterPro" id="IPR003439">
    <property type="entry name" value="ABC_transporter-like_ATP-bd"/>
</dbReference>
<keyword evidence="5 7" id="KW-1133">Transmembrane helix</keyword>
<evidence type="ECO:0000259" key="9">
    <source>
        <dbReference type="PROSITE" id="PS50929"/>
    </source>
</evidence>
<evidence type="ECO:0000256" key="6">
    <source>
        <dbReference type="ARBA" id="ARBA00023136"/>
    </source>
</evidence>
<dbReference type="PROSITE" id="PS50929">
    <property type="entry name" value="ABC_TM1F"/>
    <property type="match status" value="1"/>
</dbReference>
<feature type="transmembrane region" description="Helical" evidence="7">
    <location>
        <begin position="65"/>
        <end position="84"/>
    </location>
</feature>
<comment type="subcellular location">
    <subcellularLocation>
        <location evidence="1">Cell membrane</location>
        <topology evidence="1">Multi-pass membrane protein</topology>
    </subcellularLocation>
</comment>
<dbReference type="InterPro" id="IPR039421">
    <property type="entry name" value="Type_1_exporter"/>
</dbReference>
<accession>A0ABP7LBQ7</accession>
<evidence type="ECO:0000256" key="2">
    <source>
        <dbReference type="ARBA" id="ARBA00022692"/>
    </source>
</evidence>
<keyword evidence="6 7" id="KW-0472">Membrane</keyword>
<feature type="transmembrane region" description="Helical" evidence="7">
    <location>
        <begin position="143"/>
        <end position="163"/>
    </location>
</feature>